<feature type="domain" description="RimM N-terminal" evidence="6">
    <location>
        <begin position="4"/>
        <end position="87"/>
    </location>
</feature>
<accession>A0A4V2STT4</accession>
<proteinExistence type="inferred from homology"/>
<evidence type="ECO:0000256" key="4">
    <source>
        <dbReference type="ARBA" id="ARBA00023186"/>
    </source>
</evidence>
<sequence>MDVVVGRIAKAHGVTGELTVEVRTDSPEERFADGAVVNARMRGGERRELVVESVRPHSGRLLVRFEQVVTREAAEALRGCLLVADTDALPPTDDPDEFYDHELEGLHVVLADGSSVGTVAEVVHVPGSELLAVDRPDGSQALIPFVQEIVPEIDIQAGRVVLTPPEGLLDPL</sequence>
<name>A0A4V2STT4_9PSEU</name>
<comment type="caution">
    <text evidence="8">The sequence shown here is derived from an EMBL/GenBank/DDBJ whole genome shotgun (WGS) entry which is preliminary data.</text>
</comment>
<evidence type="ECO:0000256" key="3">
    <source>
        <dbReference type="ARBA" id="ARBA00022552"/>
    </source>
</evidence>
<dbReference type="InterPro" id="IPR002676">
    <property type="entry name" value="RimM_N"/>
</dbReference>
<dbReference type="InterPro" id="IPR011961">
    <property type="entry name" value="RimM"/>
</dbReference>
<dbReference type="Gene3D" id="2.40.30.60">
    <property type="entry name" value="RimM"/>
    <property type="match status" value="1"/>
</dbReference>
<keyword evidence="1 5" id="KW-0963">Cytoplasm</keyword>
<dbReference type="OrthoDB" id="5381335at2"/>
<dbReference type="InterPro" id="IPR036976">
    <property type="entry name" value="RimM_N_sf"/>
</dbReference>
<dbReference type="InterPro" id="IPR009000">
    <property type="entry name" value="Transl_B-barrel_sf"/>
</dbReference>
<comment type="function">
    <text evidence="5">An accessory protein needed during the final step in the assembly of 30S ribosomal subunit, possibly for assembly of the head region. Essential for efficient processing of 16S rRNA. May be needed both before and after RbfA during the maturation of 16S rRNA. It has affinity for free ribosomal 30S subunits but not for 70S ribosomes.</text>
</comment>
<comment type="subunit">
    <text evidence="5">Binds ribosomal protein uS19.</text>
</comment>
<evidence type="ECO:0000313" key="8">
    <source>
        <dbReference type="EMBL" id="TCP51986.1"/>
    </source>
</evidence>
<dbReference type="SUPFAM" id="SSF50447">
    <property type="entry name" value="Translation proteins"/>
    <property type="match status" value="1"/>
</dbReference>
<reference evidence="8 9" key="1">
    <citation type="submission" date="2019-03" db="EMBL/GenBank/DDBJ databases">
        <title>Genomic Encyclopedia of Type Strains, Phase IV (KMG-IV): sequencing the most valuable type-strain genomes for metagenomic binning, comparative biology and taxonomic classification.</title>
        <authorList>
            <person name="Goeker M."/>
        </authorList>
    </citation>
    <scope>NUCLEOTIDE SEQUENCE [LARGE SCALE GENOMIC DNA]</scope>
    <source>
        <strain evidence="8 9">DSM 45765</strain>
    </source>
</reference>
<evidence type="ECO:0000259" key="6">
    <source>
        <dbReference type="Pfam" id="PF01782"/>
    </source>
</evidence>
<dbReference type="Pfam" id="PF01782">
    <property type="entry name" value="RimM"/>
    <property type="match status" value="1"/>
</dbReference>
<dbReference type="AlphaFoldDB" id="A0A4V2STT4"/>
<dbReference type="PANTHER" id="PTHR33692">
    <property type="entry name" value="RIBOSOME MATURATION FACTOR RIMM"/>
    <property type="match status" value="1"/>
</dbReference>
<evidence type="ECO:0000256" key="2">
    <source>
        <dbReference type="ARBA" id="ARBA00022517"/>
    </source>
</evidence>
<dbReference type="GO" id="GO:0006364">
    <property type="term" value="P:rRNA processing"/>
    <property type="evidence" value="ECO:0007669"/>
    <property type="project" value="UniProtKB-UniRule"/>
</dbReference>
<dbReference type="InterPro" id="IPR056792">
    <property type="entry name" value="PRC_RimM"/>
</dbReference>
<keyword evidence="4 5" id="KW-0143">Chaperone</keyword>
<keyword evidence="3 5" id="KW-0698">rRNA processing</keyword>
<dbReference type="GO" id="GO:0043022">
    <property type="term" value="F:ribosome binding"/>
    <property type="evidence" value="ECO:0007669"/>
    <property type="project" value="InterPro"/>
</dbReference>
<dbReference type="HAMAP" id="MF_00014">
    <property type="entry name" value="Ribosome_mat_RimM"/>
    <property type="match status" value="1"/>
</dbReference>
<evidence type="ECO:0000259" key="7">
    <source>
        <dbReference type="Pfam" id="PF24986"/>
    </source>
</evidence>
<protein>
    <recommendedName>
        <fullName evidence="5">Ribosome maturation factor RimM</fullName>
    </recommendedName>
</protein>
<comment type="subcellular location">
    <subcellularLocation>
        <location evidence="5">Cytoplasm</location>
    </subcellularLocation>
</comment>
<dbReference type="InterPro" id="IPR011033">
    <property type="entry name" value="PRC_barrel-like_sf"/>
</dbReference>
<evidence type="ECO:0000256" key="5">
    <source>
        <dbReference type="HAMAP-Rule" id="MF_00014"/>
    </source>
</evidence>
<keyword evidence="9" id="KW-1185">Reference proteome</keyword>
<feature type="domain" description="Ribosome maturation factor RimM PRC barrel" evidence="7">
    <location>
        <begin position="101"/>
        <end position="168"/>
    </location>
</feature>
<comment type="domain">
    <text evidence="5">The PRC barrel domain binds ribosomal protein uS19.</text>
</comment>
<dbReference type="NCBIfam" id="TIGR02273">
    <property type="entry name" value="16S_RimM"/>
    <property type="match status" value="1"/>
</dbReference>
<dbReference type="GO" id="GO:0042274">
    <property type="term" value="P:ribosomal small subunit biogenesis"/>
    <property type="evidence" value="ECO:0007669"/>
    <property type="project" value="UniProtKB-UniRule"/>
</dbReference>
<comment type="similarity">
    <text evidence="5">Belongs to the RimM family.</text>
</comment>
<dbReference type="Pfam" id="PF24986">
    <property type="entry name" value="PRC_RimM"/>
    <property type="match status" value="1"/>
</dbReference>
<evidence type="ECO:0000313" key="9">
    <source>
        <dbReference type="Proteomes" id="UP000294911"/>
    </source>
</evidence>
<dbReference type="PANTHER" id="PTHR33692:SF1">
    <property type="entry name" value="RIBOSOME MATURATION FACTOR RIMM"/>
    <property type="match status" value="1"/>
</dbReference>
<dbReference type="SUPFAM" id="SSF50346">
    <property type="entry name" value="PRC-barrel domain"/>
    <property type="match status" value="1"/>
</dbReference>
<gene>
    <name evidence="5" type="primary">rimM</name>
    <name evidence="8" type="ORF">EV191_106150</name>
</gene>
<organism evidence="8 9">
    <name type="scientific">Tamaricihabitans halophyticus</name>
    <dbReference type="NCBI Taxonomy" id="1262583"/>
    <lineage>
        <taxon>Bacteria</taxon>
        <taxon>Bacillati</taxon>
        <taxon>Actinomycetota</taxon>
        <taxon>Actinomycetes</taxon>
        <taxon>Pseudonocardiales</taxon>
        <taxon>Pseudonocardiaceae</taxon>
        <taxon>Tamaricihabitans</taxon>
    </lineage>
</organism>
<dbReference type="GO" id="GO:0005737">
    <property type="term" value="C:cytoplasm"/>
    <property type="evidence" value="ECO:0007669"/>
    <property type="project" value="UniProtKB-SubCell"/>
</dbReference>
<evidence type="ECO:0000256" key="1">
    <source>
        <dbReference type="ARBA" id="ARBA00022490"/>
    </source>
</evidence>
<keyword evidence="2 5" id="KW-0690">Ribosome biogenesis</keyword>
<dbReference type="EMBL" id="SLXQ01000006">
    <property type="protein sequence ID" value="TCP51986.1"/>
    <property type="molecule type" value="Genomic_DNA"/>
</dbReference>
<dbReference type="RefSeq" id="WP_132877845.1">
    <property type="nucleotide sequence ID" value="NZ_SLXQ01000006.1"/>
</dbReference>
<dbReference type="GO" id="GO:0005840">
    <property type="term" value="C:ribosome"/>
    <property type="evidence" value="ECO:0007669"/>
    <property type="project" value="InterPro"/>
</dbReference>
<dbReference type="Gene3D" id="2.30.30.240">
    <property type="entry name" value="PRC-barrel domain"/>
    <property type="match status" value="1"/>
</dbReference>
<dbReference type="Proteomes" id="UP000294911">
    <property type="component" value="Unassembled WGS sequence"/>
</dbReference>